<dbReference type="Gene3D" id="1.10.287.210">
    <property type="match status" value="1"/>
</dbReference>
<protein>
    <submittedName>
        <fullName evidence="1">Uncharacterized protein</fullName>
    </submittedName>
</protein>
<evidence type="ECO:0000313" key="2">
    <source>
        <dbReference type="Proteomes" id="UP000053661"/>
    </source>
</evidence>
<gene>
    <name evidence="1" type="ORF">N340_14512</name>
</gene>
<dbReference type="AlphaFoldDB" id="A0A093C0K0"/>
<name>A0A093C0K0_TAUER</name>
<dbReference type="EMBL" id="KL456361">
    <property type="protein sequence ID" value="KFV09475.1"/>
    <property type="molecule type" value="Genomic_DNA"/>
</dbReference>
<evidence type="ECO:0000313" key="1">
    <source>
        <dbReference type="EMBL" id="KFV09475.1"/>
    </source>
</evidence>
<dbReference type="Proteomes" id="UP000053661">
    <property type="component" value="Unassembled WGS sequence"/>
</dbReference>
<accession>A0A093C0K0</accession>
<reference evidence="1 2" key="1">
    <citation type="submission" date="2014-04" db="EMBL/GenBank/DDBJ databases">
        <title>Genome evolution of avian class.</title>
        <authorList>
            <person name="Zhang G."/>
            <person name="Li C."/>
        </authorList>
    </citation>
    <scope>NUCLEOTIDE SEQUENCE [LARGE SCALE GENOMIC DNA]</scope>
    <source>
        <strain evidence="1">BGI_N340</strain>
    </source>
</reference>
<organism evidence="1 2">
    <name type="scientific">Tauraco erythrolophus</name>
    <name type="common">Red-crested turaco</name>
    <dbReference type="NCBI Taxonomy" id="121530"/>
    <lineage>
        <taxon>Eukaryota</taxon>
        <taxon>Metazoa</taxon>
        <taxon>Chordata</taxon>
        <taxon>Craniata</taxon>
        <taxon>Vertebrata</taxon>
        <taxon>Euteleostomi</taxon>
        <taxon>Archelosauria</taxon>
        <taxon>Archosauria</taxon>
        <taxon>Dinosauria</taxon>
        <taxon>Saurischia</taxon>
        <taxon>Theropoda</taxon>
        <taxon>Coelurosauria</taxon>
        <taxon>Aves</taxon>
        <taxon>Neognathae</taxon>
        <taxon>Neoaves</taxon>
        <taxon>Otidimorphae</taxon>
        <taxon>Musophagiformes</taxon>
        <taxon>Musophagidae</taxon>
        <taxon>Tauraco</taxon>
    </lineage>
</organism>
<feature type="non-terminal residue" evidence="1">
    <location>
        <position position="1"/>
    </location>
</feature>
<feature type="non-terminal residue" evidence="1">
    <location>
        <position position="48"/>
    </location>
</feature>
<proteinExistence type="predicted"/>
<keyword evidence="2" id="KW-1185">Reference proteome</keyword>
<sequence length="48" mass="5513">ATIAFLLLMQRHGCEILEGMCGMNLSDYSESIHETIQKLKDRVNEFKV</sequence>